<dbReference type="AlphaFoldDB" id="A0A078A9A4"/>
<reference evidence="3 4" key="1">
    <citation type="submission" date="2014-06" db="EMBL/GenBank/DDBJ databases">
        <authorList>
            <person name="Swart Estienne"/>
        </authorList>
    </citation>
    <scope>NUCLEOTIDE SEQUENCE [LARGE SCALE GENOMIC DNA]</scope>
    <source>
        <strain evidence="3 4">130c</strain>
    </source>
</reference>
<evidence type="ECO:0000313" key="4">
    <source>
        <dbReference type="Proteomes" id="UP000039865"/>
    </source>
</evidence>
<keyword evidence="4" id="KW-1185">Reference proteome</keyword>
<name>A0A078A9A4_STYLE</name>
<evidence type="ECO:0000256" key="2">
    <source>
        <dbReference type="SAM" id="MobiDB-lite"/>
    </source>
</evidence>
<dbReference type="InParanoid" id="A0A078A9A4"/>
<feature type="coiled-coil region" evidence="1">
    <location>
        <begin position="82"/>
        <end position="121"/>
    </location>
</feature>
<accession>A0A078A9A4</accession>
<gene>
    <name evidence="3" type="primary">Contig912.g1007</name>
    <name evidence="3" type="ORF">STYLEM_7408</name>
</gene>
<dbReference type="Proteomes" id="UP000039865">
    <property type="component" value="Unassembled WGS sequence"/>
</dbReference>
<proteinExistence type="predicted"/>
<keyword evidence="1" id="KW-0175">Coiled coil</keyword>
<protein>
    <submittedName>
        <fullName evidence="3">Uncharacterized protein</fullName>
    </submittedName>
</protein>
<feature type="compositionally biased region" description="Polar residues" evidence="2">
    <location>
        <begin position="53"/>
        <end position="69"/>
    </location>
</feature>
<dbReference type="EMBL" id="CCKQ01007089">
    <property type="protein sequence ID" value="CDW78431.1"/>
    <property type="molecule type" value="Genomic_DNA"/>
</dbReference>
<evidence type="ECO:0000313" key="3">
    <source>
        <dbReference type="EMBL" id="CDW78431.1"/>
    </source>
</evidence>
<feature type="region of interest" description="Disordered" evidence="2">
    <location>
        <begin position="48"/>
        <end position="69"/>
    </location>
</feature>
<organism evidence="3 4">
    <name type="scientific">Stylonychia lemnae</name>
    <name type="common">Ciliate</name>
    <dbReference type="NCBI Taxonomy" id="5949"/>
    <lineage>
        <taxon>Eukaryota</taxon>
        <taxon>Sar</taxon>
        <taxon>Alveolata</taxon>
        <taxon>Ciliophora</taxon>
        <taxon>Intramacronucleata</taxon>
        <taxon>Spirotrichea</taxon>
        <taxon>Stichotrichia</taxon>
        <taxon>Sporadotrichida</taxon>
        <taxon>Oxytrichidae</taxon>
        <taxon>Stylonychinae</taxon>
        <taxon>Stylonychia</taxon>
    </lineage>
</organism>
<sequence length="204" mass="23720">MISNPQANKLASQDFDIKFGQPYPKLGFKFSGITKKWQTIEPYKLNLNDSRRQSNMSQTSSQRGNTSTNVITTNEDTQKLKLIQEQKALIEKQIEIQSLEKARYEAQCNLLKVQLVQVMEQMQVRIDQIQKMQFNDENNMDISNISNKKLDDSDIIEPQKLLNQFGKAVKEIEEKKISNSNVAVKQEQNEKSFDDIIEEEFQRI</sequence>
<evidence type="ECO:0000256" key="1">
    <source>
        <dbReference type="SAM" id="Coils"/>
    </source>
</evidence>